<proteinExistence type="predicted"/>
<dbReference type="AlphaFoldDB" id="A0A1P8WML9"/>
<dbReference type="Proteomes" id="UP000187735">
    <property type="component" value="Chromosome"/>
</dbReference>
<accession>A0A1P8WML9</accession>
<reference evidence="2 3" key="1">
    <citation type="journal article" date="2016" name="Front. Microbiol.">
        <title>Fuerstia marisgermanicae gen. nov., sp. nov., an Unusual Member of the Phylum Planctomycetes from the German Wadden Sea.</title>
        <authorList>
            <person name="Kohn T."/>
            <person name="Heuer A."/>
            <person name="Jogler M."/>
            <person name="Vollmers J."/>
            <person name="Boedeker C."/>
            <person name="Bunk B."/>
            <person name="Rast P."/>
            <person name="Borchert D."/>
            <person name="Glockner I."/>
            <person name="Freese H.M."/>
            <person name="Klenk H.P."/>
            <person name="Overmann J."/>
            <person name="Kaster A.K."/>
            <person name="Rohde M."/>
            <person name="Wiegand S."/>
            <person name="Jogler C."/>
        </authorList>
    </citation>
    <scope>NUCLEOTIDE SEQUENCE [LARGE SCALE GENOMIC DNA]</scope>
    <source>
        <strain evidence="2 3">NH11</strain>
    </source>
</reference>
<dbReference type="EMBL" id="CP017641">
    <property type="protein sequence ID" value="APZ95313.1"/>
    <property type="molecule type" value="Genomic_DNA"/>
</dbReference>
<evidence type="ECO:0000313" key="2">
    <source>
        <dbReference type="EMBL" id="APZ95313.1"/>
    </source>
</evidence>
<keyword evidence="3" id="KW-1185">Reference proteome</keyword>
<feature type="domain" description="THUMP-like" evidence="1">
    <location>
        <begin position="322"/>
        <end position="392"/>
    </location>
</feature>
<dbReference type="InterPro" id="IPR029063">
    <property type="entry name" value="SAM-dependent_MTases_sf"/>
</dbReference>
<dbReference type="OrthoDB" id="9810570at2"/>
<dbReference type="RefSeq" id="WP_077026496.1">
    <property type="nucleotide sequence ID" value="NZ_CP017641.1"/>
</dbReference>
<dbReference type="InterPro" id="IPR041497">
    <property type="entry name" value="Thump-like"/>
</dbReference>
<organism evidence="2 3">
    <name type="scientific">Fuerstiella marisgermanici</name>
    <dbReference type="NCBI Taxonomy" id="1891926"/>
    <lineage>
        <taxon>Bacteria</taxon>
        <taxon>Pseudomonadati</taxon>
        <taxon>Planctomycetota</taxon>
        <taxon>Planctomycetia</taxon>
        <taxon>Planctomycetales</taxon>
        <taxon>Planctomycetaceae</taxon>
        <taxon>Fuerstiella</taxon>
    </lineage>
</organism>
<dbReference type="SUPFAM" id="SSF53335">
    <property type="entry name" value="S-adenosyl-L-methionine-dependent methyltransferases"/>
    <property type="match status" value="1"/>
</dbReference>
<name>A0A1P8WML9_9PLAN</name>
<protein>
    <recommendedName>
        <fullName evidence="1">THUMP-like domain-containing protein</fullName>
    </recommendedName>
</protein>
<evidence type="ECO:0000259" key="1">
    <source>
        <dbReference type="Pfam" id="PF18096"/>
    </source>
</evidence>
<sequence length="394" mass="43755">MTRSNDVEILKQLRELPELFSDLENCPGSELAVQQSLRAKYDAPLVRAAISLQQARGKAEGRLPDAAQLWLTTVGLEQSTAWQVAQHKAARFPSDQMVMDLCSGIGVDTAALLQRGPVASVDSDPAVSLSCQWNLERWRAAGVVPENHAHEAIVADVHDLQLQDSLIHIDPDRRCGRDRPVKRLEQYCPNLEWMQHAVQNVRGGALKLGPASNFMQKFADCEIEIVSLHGECREATVWFGELVGDGGFRATSLPTGETLAADPLSAWCAQANDVGKFIFDPDPAIVRSGLIDVLGERHDLCRLDQEDEYLTGESLPTTAFVKAYEVEECFPNNQQAVRKYLRSNPGRDYEIKCRRLKVDANAIQKKLPRGDGPIRTLFHLRVGSKARIVVTKRT</sequence>
<dbReference type="KEGG" id="fmr:Fuma_04969"/>
<dbReference type="Gene3D" id="3.40.50.150">
    <property type="entry name" value="Vaccinia Virus protein VP39"/>
    <property type="match status" value="1"/>
</dbReference>
<dbReference type="Pfam" id="PF18096">
    <property type="entry name" value="Thump_like"/>
    <property type="match status" value="1"/>
</dbReference>
<evidence type="ECO:0000313" key="3">
    <source>
        <dbReference type="Proteomes" id="UP000187735"/>
    </source>
</evidence>
<dbReference type="STRING" id="1891926.Fuma_04969"/>
<gene>
    <name evidence="2" type="ORF">Fuma_04969</name>
</gene>